<reference evidence="4 5" key="1">
    <citation type="journal article" date="2013" name="Genome Biol.">
        <title>Genome of Acanthamoeba castellanii highlights extensive lateral gene transfer and early evolution of tyrosine kinase signaling.</title>
        <authorList>
            <person name="Clarke M."/>
            <person name="Lohan A.J."/>
            <person name="Liu B."/>
            <person name="Lagkouvardos I."/>
            <person name="Roy S."/>
            <person name="Zafar N."/>
            <person name="Bertelli C."/>
            <person name="Schilde C."/>
            <person name="Kianianmomeni A."/>
            <person name="Burglin T.R."/>
            <person name="Frech C."/>
            <person name="Turcotte B."/>
            <person name="Kopec K.O."/>
            <person name="Synnott J.M."/>
            <person name="Choo C."/>
            <person name="Paponov I."/>
            <person name="Finkler A."/>
            <person name="Soon Heng Tan C."/>
            <person name="Hutchins A.P."/>
            <person name="Weinmeier T."/>
            <person name="Rattei T."/>
            <person name="Chu J.S."/>
            <person name="Gimenez G."/>
            <person name="Irimia M."/>
            <person name="Rigden D.J."/>
            <person name="Fitzpatrick D.A."/>
            <person name="Lorenzo-Morales J."/>
            <person name="Bateman A."/>
            <person name="Chiu C.H."/>
            <person name="Tang P."/>
            <person name="Hegemann P."/>
            <person name="Fromm H."/>
            <person name="Raoult D."/>
            <person name="Greub G."/>
            <person name="Miranda-Saavedra D."/>
            <person name="Chen N."/>
            <person name="Nash P."/>
            <person name="Ginger M.L."/>
            <person name="Horn M."/>
            <person name="Schaap P."/>
            <person name="Caler L."/>
            <person name="Loftus B."/>
        </authorList>
    </citation>
    <scope>NUCLEOTIDE SEQUENCE [LARGE SCALE GENOMIC DNA]</scope>
    <source>
        <strain evidence="4 5">Neff</strain>
    </source>
</reference>
<dbReference type="EMBL" id="KB007805">
    <property type="protein sequence ID" value="ELR25096.1"/>
    <property type="molecule type" value="Genomic_DNA"/>
</dbReference>
<keyword evidence="1 2" id="KW-0344">Guanine-nucleotide releasing factor</keyword>
<dbReference type="InterPro" id="IPR001895">
    <property type="entry name" value="RASGEF_cat_dom"/>
</dbReference>
<dbReference type="InterPro" id="IPR036964">
    <property type="entry name" value="RASGEF_cat_dom_sf"/>
</dbReference>
<dbReference type="OrthoDB" id="10254377at2759"/>
<dbReference type="RefSeq" id="XP_004367851.1">
    <property type="nucleotide sequence ID" value="XM_004367794.1"/>
</dbReference>
<dbReference type="InterPro" id="IPR008937">
    <property type="entry name" value="Ras-like_GEF"/>
</dbReference>
<dbReference type="Pfam" id="PF00617">
    <property type="entry name" value="RasGEF"/>
    <property type="match status" value="1"/>
</dbReference>
<dbReference type="GO" id="GO:0005886">
    <property type="term" value="C:plasma membrane"/>
    <property type="evidence" value="ECO:0007669"/>
    <property type="project" value="TreeGrafter"/>
</dbReference>
<dbReference type="KEGG" id="acan:ACA1_287970"/>
<dbReference type="OMA" id="LITEVEW"/>
<dbReference type="VEuPathDB" id="AmoebaDB:ACA1_287970"/>
<dbReference type="CDD" id="cd00155">
    <property type="entry name" value="RasGEF"/>
    <property type="match status" value="1"/>
</dbReference>
<evidence type="ECO:0000256" key="1">
    <source>
        <dbReference type="ARBA" id="ARBA00022658"/>
    </source>
</evidence>
<dbReference type="PROSITE" id="PS50009">
    <property type="entry name" value="RASGEF_CAT"/>
    <property type="match status" value="1"/>
</dbReference>
<name>L8HL64_ACACF</name>
<evidence type="ECO:0000313" key="5">
    <source>
        <dbReference type="Proteomes" id="UP000011083"/>
    </source>
</evidence>
<dbReference type="AlphaFoldDB" id="L8HL64"/>
<evidence type="ECO:0000313" key="4">
    <source>
        <dbReference type="EMBL" id="ELR25096.1"/>
    </source>
</evidence>
<dbReference type="STRING" id="1257118.L8HL64"/>
<dbReference type="GeneID" id="14926139"/>
<dbReference type="PANTHER" id="PTHR23113:SF99">
    <property type="entry name" value="RASGEF DOMAIN-CONTAINING PROTEIN"/>
    <property type="match status" value="1"/>
</dbReference>
<dbReference type="SUPFAM" id="SSF48366">
    <property type="entry name" value="Ras GEF"/>
    <property type="match status" value="1"/>
</dbReference>
<protein>
    <submittedName>
        <fullName evidence="4">RasGEF domain containing protein</fullName>
    </submittedName>
</protein>
<evidence type="ECO:0000259" key="3">
    <source>
        <dbReference type="PROSITE" id="PS50009"/>
    </source>
</evidence>
<proteinExistence type="predicted"/>
<sequence>MEPGEENDTGLQFRTQLPDLKLLPVNYDAPPTESDSFMSPRAASVEAEMLKRTEILIEQDGNGKKKIKGGTIFSIVNYFLTDKDAAESDLRFFPEEKEMDAAQLQRQREAVIKFLLDWIDMEKFANPLWKDMHRFLKQLEPFPTFSKHLVQKVKEKSEQGNDGIFFGDADYRGVVWSITQTLFPRSLVPGQFKFIDLHPTEVVACLTMTEFNLFRNIRLREFLDKTWLTEQMSSLVYVMVSSPSLVDEAAWYFGYKVNRFNFVAFWVATEICSTPVLATRRTVLERFITIADGCWQMNNFNSSMEILAGLSMGPVSRLKHTWGGISTAALDMFKRLENEMKPTKNYQLYREKMHKLKKENIPLLPWLGLILKDITFMDENPDHLDNGLINFEKVGLLGNLITEVEWFQSQTFSLQEVEEPIVNFLNNLNLKNEDELYKISLAHEPRGS</sequence>
<gene>
    <name evidence="4" type="ORF">ACA1_287970</name>
</gene>
<dbReference type="GO" id="GO:0005085">
    <property type="term" value="F:guanyl-nucleotide exchange factor activity"/>
    <property type="evidence" value="ECO:0007669"/>
    <property type="project" value="UniProtKB-KW"/>
</dbReference>
<dbReference type="SMART" id="SM00147">
    <property type="entry name" value="RasGEF"/>
    <property type="match status" value="1"/>
</dbReference>
<dbReference type="Gene3D" id="1.10.840.10">
    <property type="entry name" value="Ras guanine-nucleotide exchange factors catalytic domain"/>
    <property type="match status" value="1"/>
</dbReference>
<feature type="domain" description="Ras-GEF" evidence="3">
    <location>
        <begin position="198"/>
        <end position="446"/>
    </location>
</feature>
<dbReference type="Proteomes" id="UP000011083">
    <property type="component" value="Unassembled WGS sequence"/>
</dbReference>
<organism evidence="4 5">
    <name type="scientific">Acanthamoeba castellanii (strain ATCC 30010 / Neff)</name>
    <dbReference type="NCBI Taxonomy" id="1257118"/>
    <lineage>
        <taxon>Eukaryota</taxon>
        <taxon>Amoebozoa</taxon>
        <taxon>Discosea</taxon>
        <taxon>Longamoebia</taxon>
        <taxon>Centramoebida</taxon>
        <taxon>Acanthamoebidae</taxon>
        <taxon>Acanthamoeba</taxon>
    </lineage>
</organism>
<evidence type="ECO:0000256" key="2">
    <source>
        <dbReference type="PROSITE-ProRule" id="PRU00168"/>
    </source>
</evidence>
<dbReference type="InterPro" id="IPR023578">
    <property type="entry name" value="Ras_GEF_dom_sf"/>
</dbReference>
<accession>L8HL64</accession>
<keyword evidence="5" id="KW-1185">Reference proteome</keyword>
<dbReference type="PANTHER" id="PTHR23113">
    <property type="entry name" value="GUANINE NUCLEOTIDE EXCHANGE FACTOR"/>
    <property type="match status" value="1"/>
</dbReference>
<dbReference type="GO" id="GO:0007265">
    <property type="term" value="P:Ras protein signal transduction"/>
    <property type="evidence" value="ECO:0007669"/>
    <property type="project" value="TreeGrafter"/>
</dbReference>